<keyword evidence="4 5" id="KW-0687">Ribonucleoprotein</keyword>
<dbReference type="CDD" id="cd00495">
    <property type="entry name" value="Ribosomal_L25_TL5_CTC"/>
    <property type="match status" value="1"/>
</dbReference>
<evidence type="ECO:0000313" key="9">
    <source>
        <dbReference type="EMBL" id="AVG23501.1"/>
    </source>
</evidence>
<dbReference type="SUPFAM" id="SSF50715">
    <property type="entry name" value="Ribosomal protein L25-like"/>
    <property type="match status" value="1"/>
</dbReference>
<dbReference type="Proteomes" id="UP000243077">
    <property type="component" value="Chromosome"/>
</dbReference>
<feature type="region of interest" description="Disordered" evidence="6">
    <location>
        <begin position="182"/>
        <end position="214"/>
    </location>
</feature>
<dbReference type="Gene3D" id="2.40.240.10">
    <property type="entry name" value="Ribosomal Protein L25, Chain P"/>
    <property type="match status" value="1"/>
</dbReference>
<feature type="compositionally biased region" description="Low complexity" evidence="6">
    <location>
        <begin position="203"/>
        <end position="214"/>
    </location>
</feature>
<evidence type="ECO:0000256" key="5">
    <source>
        <dbReference type="HAMAP-Rule" id="MF_01334"/>
    </source>
</evidence>
<name>A0A2L2BPA8_9MICO</name>
<comment type="similarity">
    <text evidence="5">Belongs to the bacterial ribosomal protein bL25 family. CTC subfamily.</text>
</comment>
<organism evidence="9 10">
    <name type="scientific">Pontimonas salivibrio</name>
    <dbReference type="NCBI Taxonomy" id="1159327"/>
    <lineage>
        <taxon>Bacteria</taxon>
        <taxon>Bacillati</taxon>
        <taxon>Actinomycetota</taxon>
        <taxon>Actinomycetes</taxon>
        <taxon>Micrococcales</taxon>
        <taxon>Microbacteriaceae</taxon>
        <taxon>Pontimonas</taxon>
    </lineage>
</organism>
<dbReference type="InterPro" id="IPR020930">
    <property type="entry name" value="Ribosomal_uL5_bac-type"/>
</dbReference>
<dbReference type="InterPro" id="IPR011035">
    <property type="entry name" value="Ribosomal_bL25/Gln-tRNA_synth"/>
</dbReference>
<evidence type="ECO:0000259" key="7">
    <source>
        <dbReference type="Pfam" id="PF01386"/>
    </source>
</evidence>
<keyword evidence="3 5" id="KW-0689">Ribosomal protein</keyword>
<dbReference type="RefSeq" id="WP_104913106.1">
    <property type="nucleotide sequence ID" value="NZ_CP026923.1"/>
</dbReference>
<dbReference type="InterPro" id="IPR001021">
    <property type="entry name" value="Ribosomal_bL25_long"/>
</dbReference>
<dbReference type="GO" id="GO:0003735">
    <property type="term" value="F:structural constituent of ribosome"/>
    <property type="evidence" value="ECO:0007669"/>
    <property type="project" value="InterPro"/>
</dbReference>
<gene>
    <name evidence="5" type="primary">rplY</name>
    <name evidence="5" type="synonym">ctc</name>
    <name evidence="9" type="ORF">C3B54_11510</name>
</gene>
<dbReference type="KEGG" id="psai:C3B54_11510"/>
<accession>A0A2L2BPA8</accession>
<dbReference type="Gene3D" id="2.170.120.20">
    <property type="entry name" value="Ribosomal protein L25, beta domain"/>
    <property type="match status" value="1"/>
</dbReference>
<evidence type="ECO:0000256" key="2">
    <source>
        <dbReference type="ARBA" id="ARBA00022884"/>
    </source>
</evidence>
<comment type="subunit">
    <text evidence="5">Part of the 50S ribosomal subunit; part of the 5S rRNA/L5/L18/L25 subcomplex. Contacts the 5S rRNA. Binds to the 5S rRNA independently of L5 and L18.</text>
</comment>
<reference evidence="9 10" key="1">
    <citation type="submission" date="2018-02" db="EMBL/GenBank/DDBJ databases">
        <title>Complete genome of the streamlined marine actinobacterium Pontimonas salivibrio CL-TW6 adapted to coastal planktonic lifestype.</title>
        <authorList>
            <person name="Cho B.C."/>
            <person name="Hardies S.C."/>
            <person name="Jang G.I."/>
            <person name="Hwang C.Y."/>
        </authorList>
    </citation>
    <scope>NUCLEOTIDE SEQUENCE [LARGE SCALE GENOMIC DNA]</scope>
    <source>
        <strain evidence="9 10">CL-TW6</strain>
    </source>
</reference>
<dbReference type="PANTHER" id="PTHR33284:SF1">
    <property type="entry name" value="RIBOSOMAL PROTEIN L25_GLN-TRNA SYNTHETASE, ANTI-CODON-BINDING DOMAIN-CONTAINING PROTEIN"/>
    <property type="match status" value="1"/>
</dbReference>
<dbReference type="InterPro" id="IPR020057">
    <property type="entry name" value="Ribosomal_bL25_b-dom"/>
</dbReference>
<dbReference type="GO" id="GO:0022625">
    <property type="term" value="C:cytosolic large ribosomal subunit"/>
    <property type="evidence" value="ECO:0007669"/>
    <property type="project" value="TreeGrafter"/>
</dbReference>
<sequence length="214" mass="22632">MADNQQMAAETRAQFGKGAARKLRVAGKVPAVVYGHGEQPLHVSLPAHEMMLVARRANALLELNLEDGKKLVLVKDVQRDPVRQIIEHVDMVVVRKGEKVTVDIGVHVEGEPFSGTMVQYENLTITAEAEATNIPEWVTISIEGLTEGTQIHAGELPLPDGSTLVSDPEALILSIYVPRAAAEEDDTTTDAAAEGDAGGASGGADSSGDSSSEE</sequence>
<dbReference type="InterPro" id="IPR020056">
    <property type="entry name" value="Rbsml_bL25/Gln-tRNA_synth_N"/>
</dbReference>
<dbReference type="OrthoDB" id="5242980at2"/>
<keyword evidence="2 5" id="KW-0694">RNA-binding</keyword>
<feature type="domain" description="Large ribosomal subunit protein bL25 beta" evidence="8">
    <location>
        <begin position="99"/>
        <end position="179"/>
    </location>
</feature>
<keyword evidence="1 5" id="KW-0699">rRNA-binding</keyword>
<dbReference type="AlphaFoldDB" id="A0A2L2BPA8"/>
<dbReference type="HAMAP" id="MF_01334">
    <property type="entry name" value="Ribosomal_bL25_CTC"/>
    <property type="match status" value="1"/>
</dbReference>
<keyword evidence="10" id="KW-1185">Reference proteome</keyword>
<evidence type="ECO:0000256" key="3">
    <source>
        <dbReference type="ARBA" id="ARBA00022980"/>
    </source>
</evidence>
<dbReference type="InterPro" id="IPR029751">
    <property type="entry name" value="Ribosomal_L25_dom"/>
</dbReference>
<evidence type="ECO:0000313" key="10">
    <source>
        <dbReference type="Proteomes" id="UP000243077"/>
    </source>
</evidence>
<feature type="domain" description="Large ribosomal subunit protein bL25 L25" evidence="7">
    <location>
        <begin position="8"/>
        <end position="91"/>
    </location>
</feature>
<evidence type="ECO:0000256" key="4">
    <source>
        <dbReference type="ARBA" id="ARBA00023274"/>
    </source>
</evidence>
<dbReference type="EMBL" id="CP026923">
    <property type="protein sequence ID" value="AVG23501.1"/>
    <property type="molecule type" value="Genomic_DNA"/>
</dbReference>
<evidence type="ECO:0000256" key="1">
    <source>
        <dbReference type="ARBA" id="ARBA00022730"/>
    </source>
</evidence>
<dbReference type="NCBIfam" id="TIGR00731">
    <property type="entry name" value="bL25_bact_ctc"/>
    <property type="match status" value="1"/>
</dbReference>
<dbReference type="NCBIfam" id="NF004131">
    <property type="entry name" value="PRK05618.2-1"/>
    <property type="match status" value="1"/>
</dbReference>
<evidence type="ECO:0000259" key="8">
    <source>
        <dbReference type="Pfam" id="PF14693"/>
    </source>
</evidence>
<evidence type="ECO:0000256" key="6">
    <source>
        <dbReference type="SAM" id="MobiDB-lite"/>
    </source>
</evidence>
<comment type="function">
    <text evidence="5">This is one of the proteins that binds to the 5S RNA in the ribosome where it forms part of the central protuberance.</text>
</comment>
<dbReference type="GO" id="GO:0006412">
    <property type="term" value="P:translation"/>
    <property type="evidence" value="ECO:0007669"/>
    <property type="project" value="UniProtKB-UniRule"/>
</dbReference>
<dbReference type="GO" id="GO:0008097">
    <property type="term" value="F:5S rRNA binding"/>
    <property type="evidence" value="ECO:0007669"/>
    <property type="project" value="InterPro"/>
</dbReference>
<dbReference type="Pfam" id="PF01386">
    <property type="entry name" value="Ribosomal_L25p"/>
    <property type="match status" value="1"/>
</dbReference>
<dbReference type="InterPro" id="IPR037121">
    <property type="entry name" value="Ribosomal_bL25_C"/>
</dbReference>
<dbReference type="Pfam" id="PF14693">
    <property type="entry name" value="Ribosomal_TL5_C"/>
    <property type="match status" value="1"/>
</dbReference>
<dbReference type="PANTHER" id="PTHR33284">
    <property type="entry name" value="RIBOSOMAL PROTEIN L25/GLN-TRNA SYNTHETASE, ANTI-CODON-BINDING DOMAIN-CONTAINING PROTEIN"/>
    <property type="match status" value="1"/>
</dbReference>
<protein>
    <recommendedName>
        <fullName evidence="5">Large ribosomal subunit protein bL25</fullName>
    </recommendedName>
    <alternativeName>
        <fullName evidence="5">General stress protein CTC</fullName>
    </alternativeName>
</protein>
<proteinExistence type="inferred from homology"/>